<comment type="similarity">
    <text evidence="2 7">Belongs to the UDP-glucose/GDP-mannose dehydrogenase family.</text>
</comment>
<feature type="binding site" evidence="10">
    <location>
        <position position="322"/>
    </location>
    <ligand>
        <name>NAD(+)</name>
        <dbReference type="ChEBI" id="CHEBI:57540"/>
    </ligand>
</feature>
<dbReference type="EC" id="1.1.1.22" evidence="3 7"/>
<dbReference type="SMART" id="SM00984">
    <property type="entry name" value="UDPG_MGDP_dh_C"/>
    <property type="match status" value="1"/>
</dbReference>
<feature type="binding site" evidence="9">
    <location>
        <position position="315"/>
    </location>
    <ligand>
        <name>substrate</name>
    </ligand>
</feature>
<feature type="binding site" evidence="9">
    <location>
        <position position="251"/>
    </location>
    <ligand>
        <name>substrate</name>
    </ligand>
</feature>
<feature type="binding site" evidence="9">
    <location>
        <begin position="146"/>
        <end position="149"/>
    </location>
    <ligand>
        <name>substrate</name>
    </ligand>
</feature>
<dbReference type="GO" id="GO:0006065">
    <property type="term" value="P:UDP-glucuronate biosynthetic process"/>
    <property type="evidence" value="ECO:0007669"/>
    <property type="project" value="UniProtKB-UniPathway"/>
</dbReference>
<dbReference type="GO" id="GO:0051287">
    <property type="term" value="F:NAD binding"/>
    <property type="evidence" value="ECO:0007669"/>
    <property type="project" value="InterPro"/>
</dbReference>
<dbReference type="Pfam" id="PF03720">
    <property type="entry name" value="UDPG_MGDP_dh_C"/>
    <property type="match status" value="1"/>
</dbReference>
<evidence type="ECO:0000256" key="3">
    <source>
        <dbReference type="ARBA" id="ARBA00012954"/>
    </source>
</evidence>
<dbReference type="InterPro" id="IPR036220">
    <property type="entry name" value="UDP-Glc/GDP-Man_DH_C_sf"/>
</dbReference>
<dbReference type="SUPFAM" id="SSF51735">
    <property type="entry name" value="NAD(P)-binding Rossmann-fold domains"/>
    <property type="match status" value="1"/>
</dbReference>
<dbReference type="SUPFAM" id="SSF52413">
    <property type="entry name" value="UDP-glucose/GDP-mannose dehydrogenase C-terminal domain"/>
    <property type="match status" value="1"/>
</dbReference>
<evidence type="ECO:0000256" key="7">
    <source>
        <dbReference type="PIRNR" id="PIRNR000124"/>
    </source>
</evidence>
<evidence type="ECO:0000256" key="4">
    <source>
        <dbReference type="ARBA" id="ARBA00023002"/>
    </source>
</evidence>
<dbReference type="InterPro" id="IPR036291">
    <property type="entry name" value="NAD(P)-bd_dom_sf"/>
</dbReference>
<comment type="catalytic activity">
    <reaction evidence="6 7">
        <text>UDP-alpha-D-glucose + 2 NAD(+) + H2O = UDP-alpha-D-glucuronate + 2 NADH + 3 H(+)</text>
        <dbReference type="Rhea" id="RHEA:23596"/>
        <dbReference type="ChEBI" id="CHEBI:15377"/>
        <dbReference type="ChEBI" id="CHEBI:15378"/>
        <dbReference type="ChEBI" id="CHEBI:57540"/>
        <dbReference type="ChEBI" id="CHEBI:57945"/>
        <dbReference type="ChEBI" id="CHEBI:58052"/>
        <dbReference type="ChEBI" id="CHEBI:58885"/>
        <dbReference type="EC" id="1.1.1.22"/>
    </reaction>
</comment>
<dbReference type="Gene3D" id="1.20.5.100">
    <property type="entry name" value="Cytochrome c1, transmembrane anchor, C-terminal"/>
    <property type="match status" value="1"/>
</dbReference>
<evidence type="ECO:0000259" key="11">
    <source>
        <dbReference type="SMART" id="SM00984"/>
    </source>
</evidence>
<comment type="caution">
    <text evidence="12">The sequence shown here is derived from an EMBL/GenBank/DDBJ whole genome shotgun (WGS) entry which is preliminary data.</text>
</comment>
<feature type="binding site" evidence="10">
    <location>
        <position position="85"/>
    </location>
    <ligand>
        <name>NAD(+)</name>
        <dbReference type="ChEBI" id="CHEBI:57540"/>
    </ligand>
</feature>
<dbReference type="InterPro" id="IPR017476">
    <property type="entry name" value="UDP-Glc/GDP-Man"/>
</dbReference>
<evidence type="ECO:0000313" key="12">
    <source>
        <dbReference type="EMBL" id="KMV18445.1"/>
    </source>
</evidence>
<feature type="domain" description="UDP-glucose/GDP-mannose dehydrogenase C-terminal" evidence="11">
    <location>
        <begin position="308"/>
        <end position="411"/>
    </location>
</feature>
<feature type="binding site" evidence="9">
    <location>
        <begin position="243"/>
        <end position="247"/>
    </location>
    <ligand>
        <name>substrate</name>
    </ligand>
</feature>
<dbReference type="PANTHER" id="PTHR43750:SF3">
    <property type="entry name" value="UDP-GLUCOSE 6-DEHYDROGENASE TUAD"/>
    <property type="match status" value="1"/>
</dbReference>
<feature type="binding site" evidence="10">
    <location>
        <position position="120"/>
    </location>
    <ligand>
        <name>NAD(+)</name>
        <dbReference type="ChEBI" id="CHEBI:57540"/>
    </ligand>
</feature>
<name>A0A0J8UDM6_9MYCO</name>
<evidence type="ECO:0000256" key="9">
    <source>
        <dbReference type="PIRSR" id="PIRSR500134-2"/>
    </source>
</evidence>
<dbReference type="EMBL" id="LFOD01000007">
    <property type="protein sequence ID" value="KMV18445.1"/>
    <property type="molecule type" value="Genomic_DNA"/>
</dbReference>
<accession>A0A0J8UDM6</accession>
<organism evidence="12 13">
    <name type="scientific">Mycolicibacterium conceptionense</name>
    <dbReference type="NCBI Taxonomy" id="451644"/>
    <lineage>
        <taxon>Bacteria</taxon>
        <taxon>Bacillati</taxon>
        <taxon>Actinomycetota</taxon>
        <taxon>Actinomycetes</taxon>
        <taxon>Mycobacteriales</taxon>
        <taxon>Mycobacteriaceae</taxon>
        <taxon>Mycolicibacterium</taxon>
    </lineage>
</organism>
<evidence type="ECO:0000256" key="1">
    <source>
        <dbReference type="ARBA" id="ARBA00004701"/>
    </source>
</evidence>
<dbReference type="PIRSF" id="PIRSF000124">
    <property type="entry name" value="UDPglc_GDPman_dh"/>
    <property type="match status" value="1"/>
</dbReference>
<protein>
    <recommendedName>
        <fullName evidence="3 7">UDP-glucose 6-dehydrogenase</fullName>
        <ecNumber evidence="3 7">1.1.1.22</ecNumber>
    </recommendedName>
</protein>
<keyword evidence="4 7" id="KW-0560">Oxidoreductase</keyword>
<dbReference type="AlphaFoldDB" id="A0A0J8UDM6"/>
<dbReference type="OrthoDB" id="5193947at2"/>
<evidence type="ECO:0000256" key="10">
    <source>
        <dbReference type="PIRSR" id="PIRSR500134-3"/>
    </source>
</evidence>
<comment type="pathway">
    <text evidence="1">Nucleotide-sugar biosynthesis; UDP-alpha-D-glucuronate biosynthesis; UDP-alpha-D-glucuronate from UDP-alpha-D-glucose: step 1/1.</text>
</comment>
<feature type="binding site" evidence="10">
    <location>
        <position position="35"/>
    </location>
    <ligand>
        <name>NAD(+)</name>
        <dbReference type="ChEBI" id="CHEBI:57540"/>
    </ligand>
</feature>
<evidence type="ECO:0000256" key="5">
    <source>
        <dbReference type="ARBA" id="ARBA00023027"/>
    </source>
</evidence>
<feature type="binding site" evidence="10">
    <location>
        <position position="257"/>
    </location>
    <ligand>
        <name>NAD(+)</name>
        <dbReference type="ChEBI" id="CHEBI:57540"/>
    </ligand>
</feature>
<gene>
    <name evidence="12" type="ORF">ACT17_10590</name>
</gene>
<dbReference type="RefSeq" id="WP_047038040.1">
    <property type="nucleotide sequence ID" value="NZ_LFOD01000007.1"/>
</dbReference>
<dbReference type="Pfam" id="PF00984">
    <property type="entry name" value="UDPG_MGDP_dh"/>
    <property type="match status" value="1"/>
</dbReference>
<dbReference type="Pfam" id="PF03721">
    <property type="entry name" value="UDPG_MGDP_dh_N"/>
    <property type="match status" value="1"/>
</dbReference>
<feature type="binding site" evidence="10">
    <location>
        <position position="149"/>
    </location>
    <ligand>
        <name>NAD(+)</name>
        <dbReference type="ChEBI" id="CHEBI:57540"/>
    </ligand>
</feature>
<feature type="binding site" evidence="10">
    <location>
        <position position="30"/>
    </location>
    <ligand>
        <name>NAD(+)</name>
        <dbReference type="ChEBI" id="CHEBI:57540"/>
    </ligand>
</feature>
<dbReference type="InterPro" id="IPR014026">
    <property type="entry name" value="UDP-Glc/GDP-Man_DH_dimer"/>
</dbReference>
<dbReference type="InterPro" id="IPR001732">
    <property type="entry name" value="UDP-Glc/GDP-Man_DH_N"/>
</dbReference>
<feature type="active site" description="Nucleophile" evidence="8">
    <location>
        <position position="254"/>
    </location>
</feature>
<dbReference type="Proteomes" id="UP000037594">
    <property type="component" value="Unassembled WGS sequence"/>
</dbReference>
<evidence type="ECO:0000256" key="2">
    <source>
        <dbReference type="ARBA" id="ARBA00006601"/>
    </source>
</evidence>
<dbReference type="GO" id="GO:0003979">
    <property type="term" value="F:UDP-glucose 6-dehydrogenase activity"/>
    <property type="evidence" value="ECO:0007669"/>
    <property type="project" value="UniProtKB-EC"/>
</dbReference>
<dbReference type="PANTHER" id="PTHR43750">
    <property type="entry name" value="UDP-GLUCOSE 6-DEHYDROGENASE TUAD"/>
    <property type="match status" value="1"/>
</dbReference>
<feature type="binding site" evidence="9">
    <location>
        <position position="198"/>
    </location>
    <ligand>
        <name>substrate</name>
    </ligand>
</feature>
<evidence type="ECO:0000256" key="8">
    <source>
        <dbReference type="PIRSR" id="PIRSR500134-1"/>
    </source>
</evidence>
<dbReference type="UniPathway" id="UPA00038">
    <property type="reaction ID" value="UER00491"/>
</dbReference>
<evidence type="ECO:0000256" key="6">
    <source>
        <dbReference type="ARBA" id="ARBA00047473"/>
    </source>
</evidence>
<dbReference type="InterPro" id="IPR008927">
    <property type="entry name" value="6-PGluconate_DH-like_C_sf"/>
</dbReference>
<dbReference type="NCBIfam" id="TIGR03026">
    <property type="entry name" value="NDP-sugDHase"/>
    <property type="match status" value="1"/>
</dbReference>
<dbReference type="InterPro" id="IPR014027">
    <property type="entry name" value="UDP-Glc/GDP-Man_DH_C"/>
</dbReference>
<reference evidence="12 13" key="1">
    <citation type="submission" date="2015-06" db="EMBL/GenBank/DDBJ databases">
        <title>Genome sequence of Mycobacterium conceptionense strain MLE.</title>
        <authorList>
            <person name="Greninger A.L."/>
            <person name="Cunningham G."/>
            <person name="Chiu C.Y."/>
            <person name="Miller S."/>
        </authorList>
    </citation>
    <scope>NUCLEOTIDE SEQUENCE [LARGE SCALE GENOMIC DNA]</scope>
    <source>
        <strain evidence="12 13">MLE</strain>
    </source>
</reference>
<dbReference type="PIRSF" id="PIRSF500134">
    <property type="entry name" value="UDPglc_DH_bac"/>
    <property type="match status" value="1"/>
</dbReference>
<sequence length="430" mass="44863">MKVGVVGAGYVGLTTAVCLAERAHDTVCVDVDSGRVARLATGVAPVDEPGLAELLVSGLRSGALRFSEDYDELADRDVVFVCVPTPSGIDGSADLSAVEDAVDNLAAVLEPGAVVAMKSTVPVGTTRRLSARLGARQVRAVSNPEFLRESHAVYDFRHPDRILIGADDNAVADTMEKLYGAAKGEALRMTPESAELAKYASNAFLAVKISYANSLAQLCARVGADVGDVTRCMGADIRIGPHFLAPGPGWGGSCLPKDTAELVHTGRSHGVELAEVSAARGTNRAQSGRIVDALRGIVPVDLADARITALGLSFKAGTCDVRDSPALAICADLSGTGAQIAGYDPGLDMMDHDVLRRAGVAAADDPYLATKEADAIVVFTEWPEFRELNWTRVAERAPAAVVVDTRNVLDPDSVAAAGLRYLGNGKPGGF</sequence>
<dbReference type="GO" id="GO:0000271">
    <property type="term" value="P:polysaccharide biosynthetic process"/>
    <property type="evidence" value="ECO:0007669"/>
    <property type="project" value="InterPro"/>
</dbReference>
<evidence type="ECO:0000313" key="13">
    <source>
        <dbReference type="Proteomes" id="UP000037594"/>
    </source>
</evidence>
<dbReference type="Gene3D" id="3.40.50.720">
    <property type="entry name" value="NAD(P)-binding Rossmann-like Domain"/>
    <property type="match status" value="2"/>
</dbReference>
<dbReference type="InterPro" id="IPR028357">
    <property type="entry name" value="UDPglc_DH_bac"/>
</dbReference>
<proteinExistence type="inferred from homology"/>
<dbReference type="PATRIC" id="fig|451644.5.peg.2177"/>
<dbReference type="SUPFAM" id="SSF48179">
    <property type="entry name" value="6-phosphogluconate dehydrogenase C-terminal domain-like"/>
    <property type="match status" value="1"/>
</dbReference>
<keyword evidence="5 7" id="KW-0520">NAD</keyword>